<dbReference type="CDD" id="cd11065">
    <property type="entry name" value="CYP64-like"/>
    <property type="match status" value="1"/>
</dbReference>
<proteinExistence type="inferred from homology"/>
<dbReference type="AlphaFoldDB" id="A0A175WA76"/>
<evidence type="ECO:0000256" key="5">
    <source>
        <dbReference type="ARBA" id="ARBA00023033"/>
    </source>
</evidence>
<evidence type="ECO:0000313" key="8">
    <source>
        <dbReference type="Proteomes" id="UP000078237"/>
    </source>
</evidence>
<dbReference type="SUPFAM" id="SSF48264">
    <property type="entry name" value="Cytochrome P450"/>
    <property type="match status" value="1"/>
</dbReference>
<feature type="binding site" description="axial binding residue" evidence="6">
    <location>
        <position position="440"/>
    </location>
    <ligand>
        <name>heme</name>
        <dbReference type="ChEBI" id="CHEBI:30413"/>
    </ligand>
    <ligandPart>
        <name>Fe</name>
        <dbReference type="ChEBI" id="CHEBI:18248"/>
    </ligandPart>
</feature>
<dbReference type="PANTHER" id="PTHR46300:SF2">
    <property type="entry name" value="CYTOCHROME P450 MONOOXYGENASE ALNH-RELATED"/>
    <property type="match status" value="1"/>
</dbReference>
<dbReference type="STRING" id="100816.A0A175WA76"/>
<accession>A0A175WA76</accession>
<keyword evidence="3" id="KW-0560">Oxidoreductase</keyword>
<evidence type="ECO:0000256" key="2">
    <source>
        <dbReference type="ARBA" id="ARBA00022723"/>
    </source>
</evidence>
<keyword evidence="2 6" id="KW-0479">Metal-binding</keyword>
<dbReference type="GO" id="GO:0020037">
    <property type="term" value="F:heme binding"/>
    <property type="evidence" value="ECO:0007669"/>
    <property type="project" value="InterPro"/>
</dbReference>
<evidence type="ECO:0000256" key="3">
    <source>
        <dbReference type="ARBA" id="ARBA00023002"/>
    </source>
</evidence>
<dbReference type="Gene3D" id="1.10.630.10">
    <property type="entry name" value="Cytochrome P450"/>
    <property type="match status" value="1"/>
</dbReference>
<dbReference type="PANTHER" id="PTHR46300">
    <property type="entry name" value="P450, PUTATIVE (EUROFUNG)-RELATED-RELATED"/>
    <property type="match status" value="1"/>
</dbReference>
<dbReference type="GO" id="GO:0016705">
    <property type="term" value="F:oxidoreductase activity, acting on paired donors, with incorporation or reduction of molecular oxygen"/>
    <property type="evidence" value="ECO:0007669"/>
    <property type="project" value="InterPro"/>
</dbReference>
<dbReference type="InterPro" id="IPR001128">
    <property type="entry name" value="Cyt_P450"/>
</dbReference>
<comment type="caution">
    <text evidence="7">The sequence shown here is derived from an EMBL/GenBank/DDBJ whole genome shotgun (WGS) entry which is preliminary data.</text>
</comment>
<keyword evidence="5" id="KW-0503">Monooxygenase</keyword>
<evidence type="ECO:0000256" key="4">
    <source>
        <dbReference type="ARBA" id="ARBA00023004"/>
    </source>
</evidence>
<sequence length="544" mass="61198">MASWYFSILIAAAALTIFKVRNVGRRPKGYPPGPPTLPILGNLHQIPAKNSHLQFKKWAEEYGPVYSLILGTQVMIVLSSDVAIKELLDKRSAIYSSRPDMYISSLASGGLRMLLMEYGETWRRIRRLFHNLLYLKAAKSYTPYQDLESTSMMIALLEEPHLVFDHIRRYTNSLATQIIYGFRTPKIDDPRLLRLYESVEKWSALTGAGAAALLDVFPVLRSLPEFARPLYHHALAVKDHTFSLNTSLWLEAKEKVKGGTAKPCFCVGLVKGQEEEGFTDDMCGMIAGTALEASSDTTASTLVGFVQAMILYPEAQRKAQAAIDDVCGERFPNIADMEHPGAQYIRACIKENLRWMPTAILGVPHAVIRDDEYMGYKIPKGASVVYNAWAVHMDPNRHPNPRVFDPSRYMNDFAGSSESAQSADVSKRDHFTFGAGRRICEGMHVVDRSMFLIIARLMWAFDFSRATDDDGNEIVPDQDNLVGGFLVQPHPFPVKITPRSELRAAKVREAWEECLALLDEEKQWKEVPAGMPFTTYKPDKEIEV</sequence>
<dbReference type="InterPro" id="IPR002401">
    <property type="entry name" value="Cyt_P450_E_grp-I"/>
</dbReference>
<dbReference type="PRINTS" id="PR00463">
    <property type="entry name" value="EP450I"/>
</dbReference>
<dbReference type="Pfam" id="PF00067">
    <property type="entry name" value="p450"/>
    <property type="match status" value="1"/>
</dbReference>
<evidence type="ECO:0000256" key="6">
    <source>
        <dbReference type="PIRSR" id="PIRSR602401-1"/>
    </source>
</evidence>
<protein>
    <submittedName>
        <fullName evidence="7">O-methylsterigmatocystin oxidoreductase</fullName>
    </submittedName>
</protein>
<dbReference type="OrthoDB" id="1055148at2759"/>
<dbReference type="InterPro" id="IPR050364">
    <property type="entry name" value="Cytochrome_P450_fung"/>
</dbReference>
<keyword evidence="6" id="KW-0349">Heme</keyword>
<gene>
    <name evidence="7" type="ORF">MMYC01_202441</name>
</gene>
<dbReference type="EMBL" id="LCTW02000075">
    <property type="protein sequence ID" value="KXX79854.1"/>
    <property type="molecule type" value="Genomic_DNA"/>
</dbReference>
<dbReference type="VEuPathDB" id="FungiDB:MMYC01_202441"/>
<evidence type="ECO:0000313" key="7">
    <source>
        <dbReference type="EMBL" id="KXX79854.1"/>
    </source>
</evidence>
<organism evidence="7 8">
    <name type="scientific">Madurella mycetomatis</name>
    <dbReference type="NCBI Taxonomy" id="100816"/>
    <lineage>
        <taxon>Eukaryota</taxon>
        <taxon>Fungi</taxon>
        <taxon>Dikarya</taxon>
        <taxon>Ascomycota</taxon>
        <taxon>Pezizomycotina</taxon>
        <taxon>Sordariomycetes</taxon>
        <taxon>Sordariomycetidae</taxon>
        <taxon>Sordariales</taxon>
        <taxon>Sordariales incertae sedis</taxon>
        <taxon>Madurella</taxon>
    </lineage>
</organism>
<keyword evidence="8" id="KW-1185">Reference proteome</keyword>
<dbReference type="Proteomes" id="UP000078237">
    <property type="component" value="Unassembled WGS sequence"/>
</dbReference>
<evidence type="ECO:0000256" key="1">
    <source>
        <dbReference type="ARBA" id="ARBA00010617"/>
    </source>
</evidence>
<dbReference type="InterPro" id="IPR036396">
    <property type="entry name" value="Cyt_P450_sf"/>
</dbReference>
<dbReference type="GO" id="GO:0004497">
    <property type="term" value="F:monooxygenase activity"/>
    <property type="evidence" value="ECO:0007669"/>
    <property type="project" value="UniProtKB-KW"/>
</dbReference>
<dbReference type="GO" id="GO:0005506">
    <property type="term" value="F:iron ion binding"/>
    <property type="evidence" value="ECO:0007669"/>
    <property type="project" value="InterPro"/>
</dbReference>
<keyword evidence="4 6" id="KW-0408">Iron</keyword>
<comment type="similarity">
    <text evidence="1">Belongs to the cytochrome P450 family.</text>
</comment>
<reference evidence="7 8" key="1">
    <citation type="journal article" date="2016" name="Genome Announc.">
        <title>Genome Sequence of Madurella mycetomatis mm55, Isolated from a Human Mycetoma Case in Sudan.</title>
        <authorList>
            <person name="Smit S."/>
            <person name="Derks M.F."/>
            <person name="Bervoets S."/>
            <person name="Fahal A."/>
            <person name="van Leeuwen W."/>
            <person name="van Belkum A."/>
            <person name="van de Sande W.W."/>
        </authorList>
    </citation>
    <scope>NUCLEOTIDE SEQUENCE [LARGE SCALE GENOMIC DNA]</scope>
    <source>
        <strain evidence="8">mm55</strain>
    </source>
</reference>
<name>A0A175WA76_9PEZI</name>
<comment type="cofactor">
    <cofactor evidence="6">
        <name>heme</name>
        <dbReference type="ChEBI" id="CHEBI:30413"/>
    </cofactor>
</comment>